<gene>
    <name evidence="1" type="ORF">N8T08_007925</name>
</gene>
<proteinExistence type="predicted"/>
<dbReference type="EMBL" id="JAOPJF010000051">
    <property type="protein sequence ID" value="KAK1142373.1"/>
    <property type="molecule type" value="Genomic_DNA"/>
</dbReference>
<accession>A0ACC3AWZ8</accession>
<comment type="caution">
    <text evidence="1">The sequence shown here is derived from an EMBL/GenBank/DDBJ whole genome shotgun (WGS) entry which is preliminary data.</text>
</comment>
<sequence>MPNLAMKTSAILSVLPTLTSALVGVEWSVTGAPSTGLSDITFPMSIANAPHETGFYFAQQYGFHGLSDIGYTGLQPRPDTTTGTSIIHAVFSSFVPGSISSDDNCSDGADGGEGVSCSIEIPAPYDRTYHLVVENEKGTTTWTGTLVDTQDGNSTHIGSYTLPRGAGGIMDSQVGFVEYYPWNAQPSHTCESLPATNASFWDPISSVEGVQGSVGKPYEYGDCVGKANFDVQEIEEGYEVSVGF</sequence>
<evidence type="ECO:0000313" key="2">
    <source>
        <dbReference type="Proteomes" id="UP001177260"/>
    </source>
</evidence>
<reference evidence="1 2" key="1">
    <citation type="journal article" date="2023" name="ACS Omega">
        <title>Identification of the Neoaspergillic Acid Biosynthesis Gene Cluster by Establishing an In Vitro CRISPR-Ribonucleoprotein Genetic System in Aspergillus melleus.</title>
        <authorList>
            <person name="Yuan B."/>
            <person name="Grau M.F."/>
            <person name="Murata R.M."/>
            <person name="Torok T."/>
            <person name="Venkateswaran K."/>
            <person name="Stajich J.E."/>
            <person name="Wang C.C.C."/>
        </authorList>
    </citation>
    <scope>NUCLEOTIDE SEQUENCE [LARGE SCALE GENOMIC DNA]</scope>
    <source>
        <strain evidence="1 2">IMV 1140</strain>
    </source>
</reference>
<organism evidence="1 2">
    <name type="scientific">Aspergillus melleus</name>
    <dbReference type="NCBI Taxonomy" id="138277"/>
    <lineage>
        <taxon>Eukaryota</taxon>
        <taxon>Fungi</taxon>
        <taxon>Dikarya</taxon>
        <taxon>Ascomycota</taxon>
        <taxon>Pezizomycotina</taxon>
        <taxon>Eurotiomycetes</taxon>
        <taxon>Eurotiomycetidae</taxon>
        <taxon>Eurotiales</taxon>
        <taxon>Aspergillaceae</taxon>
        <taxon>Aspergillus</taxon>
        <taxon>Aspergillus subgen. Circumdati</taxon>
    </lineage>
</organism>
<protein>
    <submittedName>
        <fullName evidence="1">Uncharacterized protein</fullName>
    </submittedName>
</protein>
<evidence type="ECO:0000313" key="1">
    <source>
        <dbReference type="EMBL" id="KAK1142373.1"/>
    </source>
</evidence>
<keyword evidence="2" id="KW-1185">Reference proteome</keyword>
<dbReference type="Proteomes" id="UP001177260">
    <property type="component" value="Unassembled WGS sequence"/>
</dbReference>
<name>A0ACC3AWZ8_9EURO</name>